<comment type="caution">
    <text evidence="2">The sequence shown here is derived from an EMBL/GenBank/DDBJ whole genome shotgun (WGS) entry which is preliminary data.</text>
</comment>
<sequence length="138" mass="14976">NWNKKAGFKPNLKTVIDESPSIVNFSVVQIVPLDSLLKDAVEIKASLCAVADDLHKIQVSLSQVASATIDTGEEIAKIRNQLTLLQYKGVKSFNLILTQVDFGAARAKKDLWILKTGGASPSEGEPSQKESTHSTSRK</sequence>
<proteinExistence type="predicted"/>
<accession>A0ABS8Y4Z4</accession>
<name>A0ABS8Y4Z4_DATST</name>
<gene>
    <name evidence="2" type="ORF">HAX54_026136</name>
</gene>
<feature type="region of interest" description="Disordered" evidence="1">
    <location>
        <begin position="116"/>
        <end position="138"/>
    </location>
</feature>
<organism evidence="2 3">
    <name type="scientific">Datura stramonium</name>
    <name type="common">Jimsonweed</name>
    <name type="synonym">Common thornapple</name>
    <dbReference type="NCBI Taxonomy" id="4076"/>
    <lineage>
        <taxon>Eukaryota</taxon>
        <taxon>Viridiplantae</taxon>
        <taxon>Streptophyta</taxon>
        <taxon>Embryophyta</taxon>
        <taxon>Tracheophyta</taxon>
        <taxon>Spermatophyta</taxon>
        <taxon>Magnoliopsida</taxon>
        <taxon>eudicotyledons</taxon>
        <taxon>Gunneridae</taxon>
        <taxon>Pentapetalae</taxon>
        <taxon>asterids</taxon>
        <taxon>lamiids</taxon>
        <taxon>Solanales</taxon>
        <taxon>Solanaceae</taxon>
        <taxon>Solanoideae</taxon>
        <taxon>Datureae</taxon>
        <taxon>Datura</taxon>
    </lineage>
</organism>
<dbReference type="Proteomes" id="UP000823775">
    <property type="component" value="Unassembled WGS sequence"/>
</dbReference>
<evidence type="ECO:0000256" key="1">
    <source>
        <dbReference type="SAM" id="MobiDB-lite"/>
    </source>
</evidence>
<reference evidence="2 3" key="1">
    <citation type="journal article" date="2021" name="BMC Genomics">
        <title>Datura genome reveals duplications of psychoactive alkaloid biosynthetic genes and high mutation rate following tissue culture.</title>
        <authorList>
            <person name="Rajewski A."/>
            <person name="Carter-House D."/>
            <person name="Stajich J."/>
            <person name="Litt A."/>
        </authorList>
    </citation>
    <scope>NUCLEOTIDE SEQUENCE [LARGE SCALE GENOMIC DNA]</scope>
    <source>
        <strain evidence="2">AR-01</strain>
    </source>
</reference>
<dbReference type="EMBL" id="JACEIK010031750">
    <property type="protein sequence ID" value="MCE5166773.1"/>
    <property type="molecule type" value="Genomic_DNA"/>
</dbReference>
<keyword evidence="3" id="KW-1185">Reference proteome</keyword>
<evidence type="ECO:0000313" key="2">
    <source>
        <dbReference type="EMBL" id="MCE5166773.1"/>
    </source>
</evidence>
<evidence type="ECO:0000313" key="3">
    <source>
        <dbReference type="Proteomes" id="UP000823775"/>
    </source>
</evidence>
<protein>
    <submittedName>
        <fullName evidence="2">Uncharacterized protein</fullName>
    </submittedName>
</protein>
<feature type="non-terminal residue" evidence="2">
    <location>
        <position position="1"/>
    </location>
</feature>